<feature type="transmembrane region" description="Helical" evidence="9">
    <location>
        <begin position="394"/>
        <end position="415"/>
    </location>
</feature>
<organism evidence="10 11">
    <name type="scientific">Campylobacter geochelonis</name>
    <dbReference type="NCBI Taxonomy" id="1780362"/>
    <lineage>
        <taxon>Bacteria</taxon>
        <taxon>Pseudomonadati</taxon>
        <taxon>Campylobacterota</taxon>
        <taxon>Epsilonproteobacteria</taxon>
        <taxon>Campylobacterales</taxon>
        <taxon>Campylobacteraceae</taxon>
        <taxon>Campylobacter</taxon>
    </lineage>
</organism>
<name>A0A128ECF7_9BACT</name>
<feature type="transmembrane region" description="Helical" evidence="9">
    <location>
        <begin position="536"/>
        <end position="554"/>
    </location>
</feature>
<evidence type="ECO:0000256" key="1">
    <source>
        <dbReference type="ARBA" id="ARBA00004429"/>
    </source>
</evidence>
<dbReference type="Gene3D" id="3.30.70.1440">
    <property type="entry name" value="Multidrug efflux transporter AcrB pore domain"/>
    <property type="match status" value="1"/>
</dbReference>
<dbReference type="NCBIfam" id="NF000282">
    <property type="entry name" value="RND_permease_1"/>
    <property type="match status" value="1"/>
</dbReference>
<evidence type="ECO:0000256" key="7">
    <source>
        <dbReference type="ARBA" id="ARBA00022989"/>
    </source>
</evidence>
<feature type="transmembrane region" description="Helical" evidence="9">
    <location>
        <begin position="923"/>
        <end position="948"/>
    </location>
</feature>
<dbReference type="SUPFAM" id="SSF82714">
    <property type="entry name" value="Multidrug efflux transporter AcrB TolC docking domain, DN and DC subdomains"/>
    <property type="match status" value="2"/>
</dbReference>
<evidence type="ECO:0000256" key="2">
    <source>
        <dbReference type="ARBA" id="ARBA00010942"/>
    </source>
</evidence>
<keyword evidence="4" id="KW-1003">Cell membrane</keyword>
<keyword evidence="5" id="KW-0997">Cell inner membrane</keyword>
<evidence type="ECO:0000313" key="11">
    <source>
        <dbReference type="Proteomes" id="UP000069632"/>
    </source>
</evidence>
<keyword evidence="7 9" id="KW-1133">Transmembrane helix</keyword>
<keyword evidence="8 9" id="KW-0472">Membrane</keyword>
<feature type="transmembrane region" description="Helical" evidence="9">
    <location>
        <begin position="893"/>
        <end position="917"/>
    </location>
</feature>
<keyword evidence="11" id="KW-1185">Reference proteome</keyword>
<dbReference type="SUPFAM" id="SSF82866">
    <property type="entry name" value="Multidrug efflux transporter AcrB transmembrane domain"/>
    <property type="match status" value="2"/>
</dbReference>
<keyword evidence="3" id="KW-0813">Transport</keyword>
<feature type="transmembrane region" description="Helical" evidence="9">
    <location>
        <begin position="368"/>
        <end position="388"/>
    </location>
</feature>
<feature type="transmembrane region" description="Helical" evidence="9">
    <location>
        <begin position="1000"/>
        <end position="1026"/>
    </location>
</feature>
<proteinExistence type="inferred from homology"/>
<dbReference type="Proteomes" id="UP000069632">
    <property type="component" value="Unassembled WGS sequence"/>
</dbReference>
<dbReference type="PANTHER" id="PTHR32063:SF13">
    <property type="entry name" value="MULTIDRUG EFFLUX PUMP SUBUNIT ACRB-RELATED"/>
    <property type="match status" value="1"/>
</dbReference>
<reference evidence="10 11" key="1">
    <citation type="submission" date="2016-02" db="EMBL/GenBank/DDBJ databases">
        <authorList>
            <consortium name="Pathogen Informatics"/>
        </authorList>
    </citation>
    <scope>NUCLEOTIDE SEQUENCE [LARGE SCALE GENOMIC DNA]</scope>
    <source>
        <strain evidence="10 11">RC20</strain>
    </source>
</reference>
<keyword evidence="6 9" id="KW-0812">Transmembrane</keyword>
<dbReference type="AlphaFoldDB" id="A0A128ECF7"/>
<dbReference type="RefSeq" id="WP_075539895.1">
    <property type="nucleotide sequence ID" value="NZ_CP053844.1"/>
</dbReference>
<dbReference type="InterPro" id="IPR004764">
    <property type="entry name" value="MdtF-like"/>
</dbReference>
<dbReference type="InterPro" id="IPR001036">
    <property type="entry name" value="Acrflvin-R"/>
</dbReference>
<sequence>MFAKFFIHRPVFASVISIIIVIAGMISMRVLPVEEYPQLTPPQISVSASYSGADAQTIADTVSTPLEDAINGVENMIYMKSTSSSSGEMSLSVYFKIGTDPQEALVNVNNRIRAAEALLPEEVKRIGVNAHERSSNILEVISFYDPGNSMNIVDLNNYVSINILDELKRVPGVGEAVLIGNKDYSMRIWIKPDLLRQYNMTITEVIAAIREQNSQYAAGKIGEQPMKTNNPYVYAIKPEGRLSSVKEFENIILRSDDRGSMLKLKDVADISLDAENYVFDGYLNGTPMAPVLIMTQNDANALATAKAVSQKIEELSKKFPGTLTYEVSYDTTTFVQVSIAEVVKTFVEAMILVMIVMYLFLGNLRATIIPMLAVPVSILGTFAGLLIMGFSINLITLFALILAIGIVVDDAIIVIENVERILEEEPELSVKEATDKAMGEIFAPIVSIVLVLSAVFIPVSFMEGFVGIIQKQFALTIVVSVVLSGLVALTLTPALCGVLLQKKREKPFKFIQKFNEFFDWSTSIFSAGVAKVLRHIIPSLFIVAIMIFSIYGLMKVIPSGLVPNEDKGAVMVINQLPPASTIDRTSKATIDLYNIAAKDNTIDRGTIMAGYDLLAGTLRENASIMFIGLTPWDERKSADQSSFALADKLNKEYFSNRDALSFVVNPPPINGLSMTGGFELFAQNTTGKSYKEIEEDMHKVVVAANQRPELQLVRTTLDTTFPQYDLTLNREKVKMYNVNIADIFATINSTIGGYYVNDFNLLGKTFKVKLRAESEFRNSQEDFRNIFVRSNNGDMIPLNSLVTLTRSLGPDNVDRFNGFPAAKVLGEPKPGFTSGEAIKAISEVFNELYPNDYVIGWTGSAYQEVASSGTGTTAFIFGLVFVYLILAAQYERWLMPAAVLTAVPFSVLGSLVATWGRGLDNDIYFQIGLLLLIGLAAKNAILIVEFAMSEHMAGKSIFESSINAAKLRFRPIVMTSLAFTLGVFPMIISSGAGAASRHALGTGVVGGMIAASTIAIFFVPLFFYLLESFNVWLDTKFGKKKIEKATNASTQGVADESK</sequence>
<dbReference type="Gene3D" id="3.30.2090.10">
    <property type="entry name" value="Multidrug efflux transporter AcrB TolC docking domain, DN and DC subdomains"/>
    <property type="match status" value="2"/>
</dbReference>
<dbReference type="OrthoDB" id="9759330at2"/>
<accession>A0A128ECF7</accession>
<dbReference type="Gene3D" id="3.30.70.1320">
    <property type="entry name" value="Multidrug efflux transporter AcrB pore domain like"/>
    <property type="match status" value="1"/>
</dbReference>
<dbReference type="GO" id="GO:0005886">
    <property type="term" value="C:plasma membrane"/>
    <property type="evidence" value="ECO:0007669"/>
    <property type="project" value="UniProtKB-SubCell"/>
</dbReference>
<feature type="transmembrane region" description="Helical" evidence="9">
    <location>
        <begin position="865"/>
        <end position="886"/>
    </location>
</feature>
<dbReference type="PRINTS" id="PR00702">
    <property type="entry name" value="ACRIFLAVINRP"/>
</dbReference>
<dbReference type="FunFam" id="1.20.1640.10:FF:000001">
    <property type="entry name" value="Efflux pump membrane transporter"/>
    <property type="match status" value="1"/>
</dbReference>
<feature type="transmembrane region" description="Helical" evidence="9">
    <location>
        <begin position="969"/>
        <end position="988"/>
    </location>
</feature>
<dbReference type="Pfam" id="PF00873">
    <property type="entry name" value="ACR_tran"/>
    <property type="match status" value="1"/>
</dbReference>
<protein>
    <submittedName>
        <fullName evidence="10">Transmembrane efflux protein</fullName>
    </submittedName>
</protein>
<evidence type="ECO:0000256" key="9">
    <source>
        <dbReference type="SAM" id="Phobius"/>
    </source>
</evidence>
<dbReference type="SUPFAM" id="SSF82693">
    <property type="entry name" value="Multidrug efflux transporter AcrB pore domain, PN1, PN2, PC1 and PC2 subdomains"/>
    <property type="match status" value="4"/>
</dbReference>
<dbReference type="FunFam" id="3.30.70.1430:FF:000001">
    <property type="entry name" value="Efflux pump membrane transporter"/>
    <property type="match status" value="1"/>
</dbReference>
<gene>
    <name evidence="10" type="primary">bepE</name>
    <name evidence="10" type="ORF">ERS672216_00215</name>
</gene>
<dbReference type="NCBIfam" id="TIGR00915">
    <property type="entry name" value="2A0602"/>
    <property type="match status" value="1"/>
</dbReference>
<dbReference type="GO" id="GO:0042910">
    <property type="term" value="F:xenobiotic transmembrane transporter activity"/>
    <property type="evidence" value="ECO:0007669"/>
    <property type="project" value="TreeGrafter"/>
</dbReference>
<evidence type="ECO:0000256" key="5">
    <source>
        <dbReference type="ARBA" id="ARBA00022519"/>
    </source>
</evidence>
<feature type="transmembrane region" description="Helical" evidence="9">
    <location>
        <begin position="441"/>
        <end position="461"/>
    </location>
</feature>
<dbReference type="EMBL" id="FIZP01000001">
    <property type="protein sequence ID" value="CZE46141.1"/>
    <property type="molecule type" value="Genomic_DNA"/>
</dbReference>
<feature type="transmembrane region" description="Helical" evidence="9">
    <location>
        <begin position="12"/>
        <end position="31"/>
    </location>
</feature>
<dbReference type="GO" id="GO:0015562">
    <property type="term" value="F:efflux transmembrane transporter activity"/>
    <property type="evidence" value="ECO:0007669"/>
    <property type="project" value="InterPro"/>
</dbReference>
<dbReference type="PANTHER" id="PTHR32063">
    <property type="match status" value="1"/>
</dbReference>
<evidence type="ECO:0000256" key="3">
    <source>
        <dbReference type="ARBA" id="ARBA00022448"/>
    </source>
</evidence>
<evidence type="ECO:0000256" key="6">
    <source>
        <dbReference type="ARBA" id="ARBA00022692"/>
    </source>
</evidence>
<comment type="similarity">
    <text evidence="2">Belongs to the resistance-nodulation-cell division (RND) (TC 2.A.6) family.</text>
</comment>
<dbReference type="Gene3D" id="3.30.70.1430">
    <property type="entry name" value="Multidrug efflux transporter AcrB pore domain"/>
    <property type="match status" value="2"/>
</dbReference>
<feature type="transmembrane region" description="Helical" evidence="9">
    <location>
        <begin position="342"/>
        <end position="361"/>
    </location>
</feature>
<dbReference type="GO" id="GO:0009636">
    <property type="term" value="P:response to toxic substance"/>
    <property type="evidence" value="ECO:0007669"/>
    <property type="project" value="UniProtKB-ARBA"/>
</dbReference>
<dbReference type="InterPro" id="IPR027463">
    <property type="entry name" value="AcrB_DN_DC_subdom"/>
</dbReference>
<evidence type="ECO:0000256" key="4">
    <source>
        <dbReference type="ARBA" id="ARBA00022475"/>
    </source>
</evidence>
<feature type="transmembrane region" description="Helical" evidence="9">
    <location>
        <begin position="473"/>
        <end position="500"/>
    </location>
</feature>
<evidence type="ECO:0000313" key="10">
    <source>
        <dbReference type="EMBL" id="CZE46141.1"/>
    </source>
</evidence>
<evidence type="ECO:0000256" key="8">
    <source>
        <dbReference type="ARBA" id="ARBA00023136"/>
    </source>
</evidence>
<comment type="subcellular location">
    <subcellularLocation>
        <location evidence="1">Cell inner membrane</location>
        <topology evidence="1">Multi-pass membrane protein</topology>
    </subcellularLocation>
</comment>
<dbReference type="Gene3D" id="1.20.1640.10">
    <property type="entry name" value="Multidrug efflux transporter AcrB transmembrane domain"/>
    <property type="match status" value="2"/>
</dbReference>